<dbReference type="NCBIfam" id="NF008149">
    <property type="entry name" value="PRK10901.1"/>
    <property type="match status" value="1"/>
</dbReference>
<dbReference type="GO" id="GO:0070475">
    <property type="term" value="P:rRNA base methylation"/>
    <property type="evidence" value="ECO:0007669"/>
    <property type="project" value="TreeGrafter"/>
</dbReference>
<dbReference type="Gene3D" id="1.10.287.730">
    <property type="entry name" value="Helix hairpin bin"/>
    <property type="match status" value="1"/>
</dbReference>
<protein>
    <recommendedName>
        <fullName evidence="3">16S rRNA (cytosine(967)-C(5))-methyltransferase</fullName>
        <ecNumber evidence="3">2.1.1.176</ecNumber>
    </recommendedName>
    <alternativeName>
        <fullName evidence="10">16S rRNA m5C967 methyltransferase</fullName>
    </alternativeName>
    <alternativeName>
        <fullName evidence="11">rRNA (cytosine-C(5)-)-methyltransferase RsmB</fullName>
    </alternativeName>
</protein>
<reference evidence="14" key="1">
    <citation type="submission" date="2018-05" db="EMBL/GenBank/DDBJ databases">
        <authorList>
            <person name="Lanie J.A."/>
            <person name="Ng W.-L."/>
            <person name="Kazmierczak K.M."/>
            <person name="Andrzejewski T.M."/>
            <person name="Davidsen T.M."/>
            <person name="Wayne K.J."/>
            <person name="Tettelin H."/>
            <person name="Glass J.I."/>
            <person name="Rusch D."/>
            <person name="Podicherti R."/>
            <person name="Tsui H.-C.T."/>
            <person name="Winkler M.E."/>
        </authorList>
    </citation>
    <scope>NUCLEOTIDE SEQUENCE</scope>
</reference>
<dbReference type="PROSITE" id="PS51686">
    <property type="entry name" value="SAM_MT_RSMB_NOP"/>
    <property type="match status" value="1"/>
</dbReference>
<dbReference type="InterPro" id="IPR054728">
    <property type="entry name" value="RsmB-like_ferredoxin"/>
</dbReference>
<comment type="function">
    <text evidence="1">Specifically methylates the cytosine at position 967 (m5C967) of 16S rRNA.</text>
</comment>
<evidence type="ECO:0000259" key="13">
    <source>
        <dbReference type="PROSITE" id="PS51686"/>
    </source>
</evidence>
<dbReference type="Pfam" id="PF22458">
    <property type="entry name" value="RsmF-B_ferredox"/>
    <property type="match status" value="1"/>
</dbReference>
<dbReference type="Gene3D" id="1.10.940.10">
    <property type="entry name" value="NusB-like"/>
    <property type="match status" value="1"/>
</dbReference>
<dbReference type="InterPro" id="IPR049560">
    <property type="entry name" value="MeTrfase_RsmB-F_NOP2_cat"/>
</dbReference>
<keyword evidence="8" id="KW-0949">S-adenosyl-L-methionine</keyword>
<evidence type="ECO:0000256" key="8">
    <source>
        <dbReference type="ARBA" id="ARBA00022691"/>
    </source>
</evidence>
<dbReference type="PRINTS" id="PR02008">
    <property type="entry name" value="RCMTFAMILY"/>
</dbReference>
<evidence type="ECO:0000256" key="3">
    <source>
        <dbReference type="ARBA" id="ARBA00012140"/>
    </source>
</evidence>
<dbReference type="InterPro" id="IPR029063">
    <property type="entry name" value="SAM-dependent_MTases_sf"/>
</dbReference>
<keyword evidence="7" id="KW-0808">Transferase</keyword>
<dbReference type="GO" id="GO:0009383">
    <property type="term" value="F:rRNA (cytosine-C5-)-methyltransferase activity"/>
    <property type="evidence" value="ECO:0007669"/>
    <property type="project" value="TreeGrafter"/>
</dbReference>
<dbReference type="GO" id="GO:0006355">
    <property type="term" value="P:regulation of DNA-templated transcription"/>
    <property type="evidence" value="ECO:0007669"/>
    <property type="project" value="InterPro"/>
</dbReference>
<feature type="domain" description="SAM-dependent MTase RsmB/NOP-type" evidence="13">
    <location>
        <begin position="147"/>
        <end position="413"/>
    </location>
</feature>
<dbReference type="InterPro" id="IPR004573">
    <property type="entry name" value="rRNA_ssu_MeTfrase_B"/>
</dbReference>
<dbReference type="Gene3D" id="3.30.70.1170">
    <property type="entry name" value="Sun protein, domain 3"/>
    <property type="match status" value="1"/>
</dbReference>
<dbReference type="Gene3D" id="3.40.50.150">
    <property type="entry name" value="Vaccinia Virus protein VP39"/>
    <property type="match status" value="1"/>
</dbReference>
<feature type="non-terminal residue" evidence="14">
    <location>
        <position position="1"/>
    </location>
</feature>
<dbReference type="InterPro" id="IPR035926">
    <property type="entry name" value="NusB-like_sf"/>
</dbReference>
<organism evidence="14">
    <name type="scientific">marine metagenome</name>
    <dbReference type="NCBI Taxonomy" id="408172"/>
    <lineage>
        <taxon>unclassified sequences</taxon>
        <taxon>metagenomes</taxon>
        <taxon>ecological metagenomes</taxon>
    </lineage>
</organism>
<dbReference type="SUPFAM" id="SSF53335">
    <property type="entry name" value="S-adenosyl-L-methionine-dependent methyltransferases"/>
    <property type="match status" value="1"/>
</dbReference>
<evidence type="ECO:0000256" key="2">
    <source>
        <dbReference type="ARBA" id="ARBA00004496"/>
    </source>
</evidence>
<keyword evidence="4" id="KW-0963">Cytoplasm</keyword>
<dbReference type="NCBIfam" id="TIGR00563">
    <property type="entry name" value="rsmB"/>
    <property type="match status" value="1"/>
</dbReference>
<dbReference type="GO" id="GO:0005829">
    <property type="term" value="C:cytosol"/>
    <property type="evidence" value="ECO:0007669"/>
    <property type="project" value="TreeGrafter"/>
</dbReference>
<dbReference type="Pfam" id="PF01029">
    <property type="entry name" value="NusB"/>
    <property type="match status" value="1"/>
</dbReference>
<dbReference type="EC" id="2.1.1.176" evidence="3"/>
<sequence length="414" mass="46472">VIAHQAICLIVLKKRPLSEEVFPENAENLPFAKSLTFGSIRFYHHLNELITAQLNKPIEKKNLDIHCLLILGAYQLVYANTPSHAAINETVSVAELLGKSWAKGLINAVLRKINNEKISVQDSPNLSHPSWLIKKLKQDHPKQFKKILEENNKQAPMIIRVHPSINIDKYQQQLEEIGIESKPTKVAPQALILEMPVDINLLPGFADGSCSVQDASAQLAGYLLNPQEGEFILDACCAPGGKTTHLAELCSKATIMALDHDNKRLSKVSENIARYEHKNINIQKGDARNKDWWNGELFDKILIDAPCSSTGVIRRHPDIKLLRKPKDINKLIEIQASILANLWTILKPGGLMLYATCSVLINENENQIKHFLSHTNDANIEQITMPWGDGNLGKQKLPEKEYDGFYYAKIIKSI</sequence>
<keyword evidence="9" id="KW-0694">RNA-binding</keyword>
<evidence type="ECO:0000256" key="5">
    <source>
        <dbReference type="ARBA" id="ARBA00022552"/>
    </source>
</evidence>
<accession>A0A381NX72</accession>
<dbReference type="FunFam" id="3.40.50.150:FF:000022">
    <property type="entry name" value="Ribosomal RNA small subunit methyltransferase B"/>
    <property type="match status" value="1"/>
</dbReference>
<evidence type="ECO:0000256" key="4">
    <source>
        <dbReference type="ARBA" id="ARBA00022490"/>
    </source>
</evidence>
<evidence type="ECO:0000256" key="1">
    <source>
        <dbReference type="ARBA" id="ARBA00002724"/>
    </source>
</evidence>
<comment type="catalytic activity">
    <reaction evidence="12">
        <text>cytidine(967) in 16S rRNA + S-adenosyl-L-methionine = 5-methylcytidine(967) in 16S rRNA + S-adenosyl-L-homocysteine + H(+)</text>
        <dbReference type="Rhea" id="RHEA:42748"/>
        <dbReference type="Rhea" id="RHEA-COMP:10219"/>
        <dbReference type="Rhea" id="RHEA-COMP:10220"/>
        <dbReference type="ChEBI" id="CHEBI:15378"/>
        <dbReference type="ChEBI" id="CHEBI:57856"/>
        <dbReference type="ChEBI" id="CHEBI:59789"/>
        <dbReference type="ChEBI" id="CHEBI:74483"/>
        <dbReference type="ChEBI" id="CHEBI:82748"/>
        <dbReference type="EC" id="2.1.1.176"/>
    </reaction>
</comment>
<evidence type="ECO:0000256" key="12">
    <source>
        <dbReference type="ARBA" id="ARBA00047283"/>
    </source>
</evidence>
<dbReference type="SUPFAM" id="SSF48013">
    <property type="entry name" value="NusB-like"/>
    <property type="match status" value="1"/>
</dbReference>
<dbReference type="AlphaFoldDB" id="A0A381NX72"/>
<dbReference type="Pfam" id="PF01189">
    <property type="entry name" value="Methyltr_RsmB-F"/>
    <property type="match status" value="1"/>
</dbReference>
<dbReference type="PANTHER" id="PTHR22807">
    <property type="entry name" value="NOP2 YEAST -RELATED NOL1/NOP2/FMU SUN DOMAIN-CONTAINING"/>
    <property type="match status" value="1"/>
</dbReference>
<name>A0A381NX72_9ZZZZ</name>
<dbReference type="InterPro" id="IPR006027">
    <property type="entry name" value="NusB_RsmB_TIM44"/>
</dbReference>
<evidence type="ECO:0000256" key="10">
    <source>
        <dbReference type="ARBA" id="ARBA00030399"/>
    </source>
</evidence>
<proteinExistence type="predicted"/>
<evidence type="ECO:0000256" key="9">
    <source>
        <dbReference type="ARBA" id="ARBA00022884"/>
    </source>
</evidence>
<keyword evidence="6" id="KW-0489">Methyltransferase</keyword>
<dbReference type="CDD" id="cd02440">
    <property type="entry name" value="AdoMet_MTases"/>
    <property type="match status" value="1"/>
</dbReference>
<dbReference type="EMBL" id="UINC01000658">
    <property type="protein sequence ID" value="SUZ59037.1"/>
    <property type="molecule type" value="Genomic_DNA"/>
</dbReference>
<gene>
    <name evidence="14" type="ORF">METZ01_LOCUS11891</name>
</gene>
<evidence type="ECO:0000256" key="6">
    <source>
        <dbReference type="ARBA" id="ARBA00022603"/>
    </source>
</evidence>
<keyword evidence="5" id="KW-0698">rRNA processing</keyword>
<dbReference type="GO" id="GO:0003723">
    <property type="term" value="F:RNA binding"/>
    <property type="evidence" value="ECO:0007669"/>
    <property type="project" value="UniProtKB-KW"/>
</dbReference>
<dbReference type="InterPro" id="IPR023267">
    <property type="entry name" value="RCMT"/>
</dbReference>
<evidence type="ECO:0000256" key="11">
    <source>
        <dbReference type="ARBA" id="ARBA00031088"/>
    </source>
</evidence>
<evidence type="ECO:0000313" key="14">
    <source>
        <dbReference type="EMBL" id="SUZ59037.1"/>
    </source>
</evidence>
<comment type="subcellular location">
    <subcellularLocation>
        <location evidence="2">Cytoplasm</location>
    </subcellularLocation>
</comment>
<dbReference type="PANTHER" id="PTHR22807:SF61">
    <property type="entry name" value="NOL1_NOP2_SUN FAMILY PROTEIN _ ANTITERMINATION NUSB DOMAIN-CONTAINING PROTEIN"/>
    <property type="match status" value="1"/>
</dbReference>
<evidence type="ECO:0000256" key="7">
    <source>
        <dbReference type="ARBA" id="ARBA00022679"/>
    </source>
</evidence>
<dbReference type="InterPro" id="IPR001678">
    <property type="entry name" value="MeTrfase_RsmB-F_NOP2_dom"/>
</dbReference>